<dbReference type="OrthoDB" id="1907642at2"/>
<gene>
    <name evidence="1" type="ORF">GJU40_08355</name>
</gene>
<dbReference type="EMBL" id="WKKI01000012">
    <property type="protein sequence ID" value="MRX72161.1"/>
    <property type="molecule type" value="Genomic_DNA"/>
</dbReference>
<dbReference type="NCBIfam" id="TIGR04399">
    <property type="entry name" value="acc_Sec_SLAP"/>
    <property type="match status" value="1"/>
</dbReference>
<sequence length="266" mass="30413">MTEHAAVNTTLSLHPQWELSKQEEYVYQFHHQQLLPMKENQINITGIKLESFEDFFSVTAFVRSTVSEPLKFEMLQLLLLDAEENIVARESFDMYQFGDLPANSSRPWKFFFPASSIEEGKKVPEEGWVLAFELKKKQEHKLDLGENAFSEEQSRNLQALMEKMPPVKQNEVNFIGLNAGLAPSKELHVTLLIRNGSLNDVQLEQLPLMVTDAANDVVAQGVFQLKDFTVKANTSKPWSFVFPTALLRKEEPDLSSWRVTPLQEGQ</sequence>
<dbReference type="NCBIfam" id="TIGR04398">
    <property type="entry name" value="SLAP_DUP"/>
    <property type="match status" value="2"/>
</dbReference>
<evidence type="ECO:0000313" key="2">
    <source>
        <dbReference type="Proteomes" id="UP000448867"/>
    </source>
</evidence>
<reference evidence="1 2" key="1">
    <citation type="submission" date="2019-11" db="EMBL/GenBank/DDBJ databases">
        <title>Bacillus lacus genome.</title>
        <authorList>
            <person name="Allen C.J."/>
            <person name="Newman J.D."/>
        </authorList>
    </citation>
    <scope>NUCLEOTIDE SEQUENCE [LARGE SCALE GENOMIC DNA]</scope>
    <source>
        <strain evidence="1 2">KCTC 33946</strain>
    </source>
</reference>
<organism evidence="1 2">
    <name type="scientific">Metabacillus lacus</name>
    <dbReference type="NCBI Taxonomy" id="1983721"/>
    <lineage>
        <taxon>Bacteria</taxon>
        <taxon>Bacillati</taxon>
        <taxon>Bacillota</taxon>
        <taxon>Bacilli</taxon>
        <taxon>Bacillales</taxon>
        <taxon>Bacillaceae</taxon>
        <taxon>Metabacillus</taxon>
    </lineage>
</organism>
<dbReference type="InterPro" id="IPR030911">
    <property type="entry name" value="Sec_acc_SLAP"/>
</dbReference>
<keyword evidence="2" id="KW-1185">Reference proteome</keyword>
<dbReference type="Proteomes" id="UP000448867">
    <property type="component" value="Unassembled WGS sequence"/>
</dbReference>
<proteinExistence type="predicted"/>
<accession>A0A7X2IYT1</accession>
<name>A0A7X2IYT1_9BACI</name>
<evidence type="ECO:0000313" key="1">
    <source>
        <dbReference type="EMBL" id="MRX72161.1"/>
    </source>
</evidence>
<dbReference type="RefSeq" id="WP_154307302.1">
    <property type="nucleotide sequence ID" value="NZ_WKKI01000012.1"/>
</dbReference>
<comment type="caution">
    <text evidence="1">The sequence shown here is derived from an EMBL/GenBank/DDBJ whole genome shotgun (WGS) entry which is preliminary data.</text>
</comment>
<dbReference type="InterPro" id="IPR030910">
    <property type="entry name" value="SLAP_dom"/>
</dbReference>
<dbReference type="AlphaFoldDB" id="A0A7X2IYT1"/>
<protein>
    <submittedName>
        <fullName evidence="1">Accessory Sec system S-layer assembly protein</fullName>
    </submittedName>
</protein>